<dbReference type="EMBL" id="BAABME010009366">
    <property type="protein sequence ID" value="GAA0175035.1"/>
    <property type="molecule type" value="Genomic_DNA"/>
</dbReference>
<protein>
    <submittedName>
        <fullName evidence="2">Uncharacterized protein</fullName>
    </submittedName>
</protein>
<feature type="region of interest" description="Disordered" evidence="1">
    <location>
        <begin position="25"/>
        <end position="63"/>
    </location>
</feature>
<name>A0AAV3RGS0_LITER</name>
<evidence type="ECO:0000256" key="1">
    <source>
        <dbReference type="SAM" id="MobiDB-lite"/>
    </source>
</evidence>
<gene>
    <name evidence="2" type="ORF">LIER_28294</name>
</gene>
<feature type="compositionally biased region" description="Polar residues" evidence="1">
    <location>
        <begin position="33"/>
        <end position="52"/>
    </location>
</feature>
<dbReference type="Proteomes" id="UP001454036">
    <property type="component" value="Unassembled WGS sequence"/>
</dbReference>
<sequence length="109" mass="12136">MQTEKGKMKMGPKSAYVKRRNLRRVYNPKAAQPSKTPQPVDNIASTSASVPENNDDFVKFPKPSIRRGGAIQKWIERLNQKKTPAQEVVLQKSFCFSVGGSGRDPTGVF</sequence>
<evidence type="ECO:0000313" key="3">
    <source>
        <dbReference type="Proteomes" id="UP001454036"/>
    </source>
</evidence>
<keyword evidence="3" id="KW-1185">Reference proteome</keyword>
<comment type="caution">
    <text evidence="2">The sequence shown here is derived from an EMBL/GenBank/DDBJ whole genome shotgun (WGS) entry which is preliminary data.</text>
</comment>
<organism evidence="2 3">
    <name type="scientific">Lithospermum erythrorhizon</name>
    <name type="common">Purple gromwell</name>
    <name type="synonym">Lithospermum officinale var. erythrorhizon</name>
    <dbReference type="NCBI Taxonomy" id="34254"/>
    <lineage>
        <taxon>Eukaryota</taxon>
        <taxon>Viridiplantae</taxon>
        <taxon>Streptophyta</taxon>
        <taxon>Embryophyta</taxon>
        <taxon>Tracheophyta</taxon>
        <taxon>Spermatophyta</taxon>
        <taxon>Magnoliopsida</taxon>
        <taxon>eudicotyledons</taxon>
        <taxon>Gunneridae</taxon>
        <taxon>Pentapetalae</taxon>
        <taxon>asterids</taxon>
        <taxon>lamiids</taxon>
        <taxon>Boraginales</taxon>
        <taxon>Boraginaceae</taxon>
        <taxon>Boraginoideae</taxon>
        <taxon>Lithospermeae</taxon>
        <taxon>Lithospermum</taxon>
    </lineage>
</organism>
<reference evidence="2 3" key="1">
    <citation type="submission" date="2024-01" db="EMBL/GenBank/DDBJ databases">
        <title>The complete chloroplast genome sequence of Lithospermum erythrorhizon: insights into the phylogenetic relationship among Boraginaceae species and the maternal lineages of purple gromwells.</title>
        <authorList>
            <person name="Okada T."/>
            <person name="Watanabe K."/>
        </authorList>
    </citation>
    <scope>NUCLEOTIDE SEQUENCE [LARGE SCALE GENOMIC DNA]</scope>
</reference>
<dbReference type="AlphaFoldDB" id="A0AAV3RGS0"/>
<accession>A0AAV3RGS0</accession>
<feature type="region of interest" description="Disordered" evidence="1">
    <location>
        <begin position="1"/>
        <end position="20"/>
    </location>
</feature>
<evidence type="ECO:0000313" key="2">
    <source>
        <dbReference type="EMBL" id="GAA0175035.1"/>
    </source>
</evidence>
<proteinExistence type="predicted"/>